<gene>
    <name evidence="2" type="ORF">CHLRE_12g509150v5</name>
</gene>
<dbReference type="SUPFAM" id="SSF90257">
    <property type="entry name" value="Myosin rod fragments"/>
    <property type="match status" value="1"/>
</dbReference>
<feature type="compositionally biased region" description="Polar residues" evidence="1">
    <location>
        <begin position="719"/>
        <end position="728"/>
    </location>
</feature>
<feature type="region of interest" description="Disordered" evidence="1">
    <location>
        <begin position="265"/>
        <end position="304"/>
    </location>
</feature>
<dbReference type="OrthoDB" id="548159at2759"/>
<accession>A0A2K3D2P1</accession>
<protein>
    <recommendedName>
        <fullName evidence="4">Enkurin domain-containing protein</fullName>
    </recommendedName>
</protein>
<dbReference type="RefSeq" id="XP_042918151.1">
    <property type="nucleotide sequence ID" value="XM_043068216.1"/>
</dbReference>
<dbReference type="Proteomes" id="UP000006906">
    <property type="component" value="Chromosome 12"/>
</dbReference>
<feature type="compositionally biased region" description="Low complexity" evidence="1">
    <location>
        <begin position="132"/>
        <end position="145"/>
    </location>
</feature>
<dbReference type="PaxDb" id="3055-EDP05300"/>
<dbReference type="EMBL" id="CM008973">
    <property type="protein sequence ID" value="PNW74803.1"/>
    <property type="molecule type" value="Genomic_DNA"/>
</dbReference>
<dbReference type="STRING" id="3055.A0A2K3D2P1"/>
<feature type="region of interest" description="Disordered" evidence="1">
    <location>
        <begin position="79"/>
        <end position="110"/>
    </location>
</feature>
<keyword evidence="3" id="KW-1185">Reference proteome</keyword>
<feature type="region of interest" description="Disordered" evidence="1">
    <location>
        <begin position="570"/>
        <end position="601"/>
    </location>
</feature>
<dbReference type="PANTHER" id="PTHR45615:SF66">
    <property type="entry name" value="CARD DOMAIN-CONTAINING PROTEIN"/>
    <property type="match status" value="1"/>
</dbReference>
<dbReference type="AlphaFoldDB" id="A0A2K3D2P1"/>
<organism evidence="2 3">
    <name type="scientific">Chlamydomonas reinhardtii</name>
    <name type="common">Chlamydomonas smithii</name>
    <dbReference type="NCBI Taxonomy" id="3055"/>
    <lineage>
        <taxon>Eukaryota</taxon>
        <taxon>Viridiplantae</taxon>
        <taxon>Chlorophyta</taxon>
        <taxon>core chlorophytes</taxon>
        <taxon>Chlorophyceae</taxon>
        <taxon>CS clade</taxon>
        <taxon>Chlamydomonadales</taxon>
        <taxon>Chlamydomonadaceae</taxon>
        <taxon>Chlamydomonas</taxon>
    </lineage>
</organism>
<dbReference type="GeneID" id="5716535"/>
<feature type="region of interest" description="Disordered" evidence="1">
    <location>
        <begin position="771"/>
        <end position="820"/>
    </location>
</feature>
<dbReference type="ExpressionAtlas" id="A0A2K3D2P1">
    <property type="expression patterns" value="baseline and differential"/>
</dbReference>
<feature type="compositionally biased region" description="Low complexity" evidence="1">
    <location>
        <begin position="94"/>
        <end position="104"/>
    </location>
</feature>
<evidence type="ECO:0000313" key="2">
    <source>
        <dbReference type="EMBL" id="PNW74803.1"/>
    </source>
</evidence>
<feature type="compositionally biased region" description="Gly residues" evidence="1">
    <location>
        <begin position="282"/>
        <end position="298"/>
    </location>
</feature>
<evidence type="ECO:0000256" key="1">
    <source>
        <dbReference type="SAM" id="MobiDB-lite"/>
    </source>
</evidence>
<dbReference type="InParanoid" id="A0A2K3D2P1"/>
<feature type="compositionally biased region" description="Low complexity" evidence="1">
    <location>
        <begin position="571"/>
        <end position="593"/>
    </location>
</feature>
<feature type="region of interest" description="Disordered" evidence="1">
    <location>
        <begin position="132"/>
        <end position="171"/>
    </location>
</feature>
<feature type="region of interest" description="Disordered" evidence="1">
    <location>
        <begin position="699"/>
        <end position="735"/>
    </location>
</feature>
<dbReference type="Gramene" id="PNW74803">
    <property type="protein sequence ID" value="PNW74803"/>
    <property type="gene ID" value="CHLRE_12g509150v5"/>
</dbReference>
<sequence length="931" mass="96144">MDARAEWTGGSQSPLGESLLPCTSAFLVPGQEDVYLRDSQYFDGRTSVQGLNAGYGSPGQLMGATWPTRHASAFAAPTAFPGQSQYPADPPLQPSASPAQEAAQYHQAGQLSPENPTLLAALDLAPAAASASPAYQHSGGAPARSPGGGPMNLSAASSPFHAQGAGGYGMPPQPAEAWGAYQQQVRASQQALDARFAVAAAAGAGGGGGGGASPSPPFRMAAAPIASPVRASQPLPSQYAQHQARSSLQASLAEPYMVTTVEQLRTSPLPSGVSESPALGGPRSGGGAGQGGSSGGDKGASSQRYQAQILSLERQNAELQKRLADVQAALEAAQQGRHALEAKNDMLLDEVAQAKSDAKARESALETARRANDAMSTELRGVQEELSSARDALAEAKDTAVQWQDRAMEAAKELDASRRKIETLGEEERRLSAENMVLRKEVQQLNDAIIKGRIETSELRDKLRQAQQEGARATSEVHMLASRAESEQESAAVQLVLMRNRVAELEARNSQMVFDLAAAREESVRARQAAEATKAALAAKPAGIISELGPASRHYGTLSQAWLGTEGMGGAPTSAAAAAGAGPRHAAADRGPAVGSGSSAQSAEVYAPASTTAAVLRELPRDVAFSRLDPETFRSMVRAEAEALARASGGRTAASHDAGGHGTSAYDAGPHSPPPPRYGGYGSAGASADALAAEASSGSVASGLPAPSSHPAWAAPQSYADNNRQSYDSKPYDSRSYEAAKPYEVRDSLAAMLPDPRSSWVASLAEARNAPGYGDGPGAYGARTGAAGAGQRPPLPPSAGTNQQQSPGPTSPPPPYAIHTADSSYAYRRPPNAVGAGAAAGVGGGSADSNTPFGTEDTSKALLARSKALEDQLMVLCAEKGGLEAEYARMPLGAGRSLRERNRKAVVEQRLELLNKEISAVRMQLKRIGLK</sequence>
<feature type="compositionally biased region" description="Low complexity" evidence="1">
    <location>
        <begin position="699"/>
        <end position="718"/>
    </location>
</feature>
<evidence type="ECO:0000313" key="3">
    <source>
        <dbReference type="Proteomes" id="UP000006906"/>
    </source>
</evidence>
<name>A0A2K3D2P1_CHLRE</name>
<feature type="compositionally biased region" description="Low complexity" evidence="1">
    <location>
        <begin position="780"/>
        <end position="790"/>
    </location>
</feature>
<evidence type="ECO:0008006" key="4">
    <source>
        <dbReference type="Google" id="ProtNLM"/>
    </source>
</evidence>
<reference evidence="2 3" key="1">
    <citation type="journal article" date="2007" name="Science">
        <title>The Chlamydomonas genome reveals the evolution of key animal and plant functions.</title>
        <authorList>
            <person name="Merchant S.S."/>
            <person name="Prochnik S.E."/>
            <person name="Vallon O."/>
            <person name="Harris E.H."/>
            <person name="Karpowicz S.J."/>
            <person name="Witman G.B."/>
            <person name="Terry A."/>
            <person name="Salamov A."/>
            <person name="Fritz-Laylin L.K."/>
            <person name="Marechal-Drouard L."/>
            <person name="Marshall W.F."/>
            <person name="Qu L.H."/>
            <person name="Nelson D.R."/>
            <person name="Sanderfoot A.A."/>
            <person name="Spalding M.H."/>
            <person name="Kapitonov V.V."/>
            <person name="Ren Q."/>
            <person name="Ferris P."/>
            <person name="Lindquist E."/>
            <person name="Shapiro H."/>
            <person name="Lucas S.M."/>
            <person name="Grimwood J."/>
            <person name="Schmutz J."/>
            <person name="Cardol P."/>
            <person name="Cerutti H."/>
            <person name="Chanfreau G."/>
            <person name="Chen C.L."/>
            <person name="Cognat V."/>
            <person name="Croft M.T."/>
            <person name="Dent R."/>
            <person name="Dutcher S."/>
            <person name="Fernandez E."/>
            <person name="Fukuzawa H."/>
            <person name="Gonzalez-Ballester D."/>
            <person name="Gonzalez-Halphen D."/>
            <person name="Hallmann A."/>
            <person name="Hanikenne M."/>
            <person name="Hippler M."/>
            <person name="Inwood W."/>
            <person name="Jabbari K."/>
            <person name="Kalanon M."/>
            <person name="Kuras R."/>
            <person name="Lefebvre P.A."/>
            <person name="Lemaire S.D."/>
            <person name="Lobanov A.V."/>
            <person name="Lohr M."/>
            <person name="Manuell A."/>
            <person name="Meier I."/>
            <person name="Mets L."/>
            <person name="Mittag M."/>
            <person name="Mittelmeier T."/>
            <person name="Moroney J.V."/>
            <person name="Moseley J."/>
            <person name="Napoli C."/>
            <person name="Nedelcu A.M."/>
            <person name="Niyogi K."/>
            <person name="Novoselov S.V."/>
            <person name="Paulsen I.T."/>
            <person name="Pazour G."/>
            <person name="Purton S."/>
            <person name="Ral J.P."/>
            <person name="Riano-Pachon D.M."/>
            <person name="Riekhof W."/>
            <person name="Rymarquis L."/>
            <person name="Schroda M."/>
            <person name="Stern D."/>
            <person name="Umen J."/>
            <person name="Willows R."/>
            <person name="Wilson N."/>
            <person name="Zimmer S.L."/>
            <person name="Allmer J."/>
            <person name="Balk J."/>
            <person name="Bisova K."/>
            <person name="Chen C.J."/>
            <person name="Elias M."/>
            <person name="Gendler K."/>
            <person name="Hauser C."/>
            <person name="Lamb M.R."/>
            <person name="Ledford H."/>
            <person name="Long J.C."/>
            <person name="Minagawa J."/>
            <person name="Page M.D."/>
            <person name="Pan J."/>
            <person name="Pootakham W."/>
            <person name="Roje S."/>
            <person name="Rose A."/>
            <person name="Stahlberg E."/>
            <person name="Terauchi A.M."/>
            <person name="Yang P."/>
            <person name="Ball S."/>
            <person name="Bowler C."/>
            <person name="Dieckmann C.L."/>
            <person name="Gladyshev V.N."/>
            <person name="Green P."/>
            <person name="Jorgensen R."/>
            <person name="Mayfield S."/>
            <person name="Mueller-Roeber B."/>
            <person name="Rajamani S."/>
            <person name="Sayre R.T."/>
            <person name="Brokstein P."/>
            <person name="Dubchak I."/>
            <person name="Goodstein D."/>
            <person name="Hornick L."/>
            <person name="Huang Y.W."/>
            <person name="Jhaveri J."/>
            <person name="Luo Y."/>
            <person name="Martinez D."/>
            <person name="Ngau W.C."/>
            <person name="Otillar B."/>
            <person name="Poliakov A."/>
            <person name="Porter A."/>
            <person name="Szajkowski L."/>
            <person name="Werner G."/>
            <person name="Zhou K."/>
            <person name="Grigoriev I.V."/>
            <person name="Rokhsar D.S."/>
            <person name="Grossman A.R."/>
        </authorList>
    </citation>
    <scope>NUCLEOTIDE SEQUENCE [LARGE SCALE GENOMIC DNA]</scope>
    <source>
        <strain evidence="3">CC-503</strain>
    </source>
</reference>
<dbReference type="KEGG" id="cre:CHLRE_12g509150v5"/>
<dbReference type="PANTHER" id="PTHR45615">
    <property type="entry name" value="MYOSIN HEAVY CHAIN, NON-MUSCLE"/>
    <property type="match status" value="1"/>
</dbReference>
<feature type="region of interest" description="Disordered" evidence="1">
    <location>
        <begin position="647"/>
        <end position="685"/>
    </location>
</feature>
<proteinExistence type="predicted"/>